<accession>S2ENW7</accession>
<name>S2ENW7_9ARCH</name>
<comment type="caution">
    <text evidence="1">The sequence shown here is derived from an EMBL/GenBank/DDBJ whole genome shotgun (WGS) entry which is preliminary data.</text>
</comment>
<organism evidence="1 2">
    <name type="scientific">Candidatus Nitrosarchaeum limnium BG20</name>
    <dbReference type="NCBI Taxonomy" id="859192"/>
    <lineage>
        <taxon>Archaea</taxon>
        <taxon>Nitrososphaerota</taxon>
        <taxon>Nitrososphaeria</taxon>
        <taxon>Nitrosopumilales</taxon>
        <taxon>Nitrosopumilaceae</taxon>
        <taxon>Nitrosarchaeum</taxon>
    </lineage>
</organism>
<protein>
    <submittedName>
        <fullName evidence="1">Uncharacterized protein</fullName>
    </submittedName>
</protein>
<dbReference type="AlphaFoldDB" id="S2ENW7"/>
<sequence>MSFICEINIINYYQEMFDLSNQKAILYHLHVIDEDLDECEDLSEYSC</sequence>
<reference evidence="1 2" key="1">
    <citation type="journal article" date="2012" name="J. Bacteriol.">
        <title>Genome Sequence of "Candidatus Nitrosoarchaeum limnia" BG20, a Low-Salinity Ammonia-Oxidizing Archaeon from the San Francisco Bay Estuary.</title>
        <authorList>
            <person name="Mosier A.C."/>
            <person name="Allen E.E."/>
            <person name="Kim M."/>
            <person name="Ferriera S."/>
            <person name="Francis C.A."/>
        </authorList>
    </citation>
    <scope>NUCLEOTIDE SEQUENCE [LARGE SCALE GENOMIC DNA]</scope>
    <source>
        <strain evidence="1 2">BG20</strain>
    </source>
</reference>
<keyword evidence="2" id="KW-1185">Reference proteome</keyword>
<dbReference type="EMBL" id="AHJG01000098">
    <property type="protein sequence ID" value="EPA06152.1"/>
    <property type="molecule type" value="Genomic_DNA"/>
</dbReference>
<gene>
    <name evidence="1" type="ORF">BG20_I2108</name>
</gene>
<evidence type="ECO:0000313" key="2">
    <source>
        <dbReference type="Proteomes" id="UP000014065"/>
    </source>
</evidence>
<dbReference type="Proteomes" id="UP000014065">
    <property type="component" value="Unassembled WGS sequence"/>
</dbReference>
<proteinExistence type="predicted"/>
<evidence type="ECO:0000313" key="1">
    <source>
        <dbReference type="EMBL" id="EPA06152.1"/>
    </source>
</evidence>